<name>A0A822Y098_NELNU</name>
<evidence type="ECO:0000313" key="2">
    <source>
        <dbReference type="Proteomes" id="UP000607653"/>
    </source>
</evidence>
<dbReference type="Proteomes" id="UP000607653">
    <property type="component" value="Unassembled WGS sequence"/>
</dbReference>
<dbReference type="EMBL" id="DUZY01000001">
    <property type="protein sequence ID" value="DAD25433.1"/>
    <property type="molecule type" value="Genomic_DNA"/>
</dbReference>
<keyword evidence="2" id="KW-1185">Reference proteome</keyword>
<gene>
    <name evidence="1" type="ORF">HUJ06_026897</name>
</gene>
<comment type="caution">
    <text evidence="1">The sequence shown here is derived from an EMBL/GenBank/DDBJ whole genome shotgun (WGS) entry which is preliminary data.</text>
</comment>
<accession>A0A822Y098</accession>
<evidence type="ECO:0000313" key="1">
    <source>
        <dbReference type="EMBL" id="DAD25433.1"/>
    </source>
</evidence>
<reference evidence="1 2" key="1">
    <citation type="journal article" date="2020" name="Mol. Biol. Evol.">
        <title>Distinct Expression and Methylation Patterns for Genes with Different Fates following a Single Whole-Genome Duplication in Flowering Plants.</title>
        <authorList>
            <person name="Shi T."/>
            <person name="Rahmani R.S."/>
            <person name="Gugger P.F."/>
            <person name="Wang M."/>
            <person name="Li H."/>
            <person name="Zhang Y."/>
            <person name="Li Z."/>
            <person name="Wang Q."/>
            <person name="Van de Peer Y."/>
            <person name="Marchal K."/>
            <person name="Chen J."/>
        </authorList>
    </citation>
    <scope>NUCLEOTIDE SEQUENCE [LARGE SCALE GENOMIC DNA]</scope>
    <source>
        <tissue evidence="1">Leaf</tissue>
    </source>
</reference>
<sequence>MSDSYSNACLNTKAPFGILKIRDENGEWVEGKDHVEEAIVQHFEGIFFSSNQVEVNKALEFVEKMVREDGNVDLQRLQLRGESRIDNVYRNTTGREKQMIENVGKGELIGEYDRIAPFKIKNQRKAPNSLLFVEKEMMKKNGGELRAVHHPYTRTAAQAYTKD</sequence>
<protein>
    <submittedName>
        <fullName evidence="1">Uncharacterized protein</fullName>
    </submittedName>
</protein>
<dbReference type="AlphaFoldDB" id="A0A822Y098"/>
<organism evidence="1 2">
    <name type="scientific">Nelumbo nucifera</name>
    <name type="common">Sacred lotus</name>
    <dbReference type="NCBI Taxonomy" id="4432"/>
    <lineage>
        <taxon>Eukaryota</taxon>
        <taxon>Viridiplantae</taxon>
        <taxon>Streptophyta</taxon>
        <taxon>Embryophyta</taxon>
        <taxon>Tracheophyta</taxon>
        <taxon>Spermatophyta</taxon>
        <taxon>Magnoliopsida</taxon>
        <taxon>Proteales</taxon>
        <taxon>Nelumbonaceae</taxon>
        <taxon>Nelumbo</taxon>
    </lineage>
</organism>
<proteinExistence type="predicted"/>